<proteinExistence type="predicted"/>
<dbReference type="Pfam" id="PF03061">
    <property type="entry name" value="4HBT"/>
    <property type="match status" value="1"/>
</dbReference>
<keyword evidence="1" id="KW-0378">Hydrolase</keyword>
<evidence type="ECO:0000256" key="1">
    <source>
        <dbReference type="ARBA" id="ARBA00022801"/>
    </source>
</evidence>
<dbReference type="RefSeq" id="WP_092483930.1">
    <property type="nucleotide sequence ID" value="NZ_FOYM01000016.1"/>
</dbReference>
<evidence type="ECO:0000259" key="2">
    <source>
        <dbReference type="Pfam" id="PF03061"/>
    </source>
</evidence>
<evidence type="ECO:0000313" key="4">
    <source>
        <dbReference type="Proteomes" id="UP000199584"/>
    </source>
</evidence>
<feature type="domain" description="Thioesterase" evidence="2">
    <location>
        <begin position="53"/>
        <end position="125"/>
    </location>
</feature>
<name>A0A1I6DSG1_9FIRM</name>
<dbReference type="STRING" id="39060.SAMN05660706_11684"/>
<dbReference type="InterPro" id="IPR029069">
    <property type="entry name" value="HotDog_dom_sf"/>
</dbReference>
<dbReference type="InterPro" id="IPR006683">
    <property type="entry name" value="Thioestr_dom"/>
</dbReference>
<sequence>MGKSEINISNNLAAFIKDDPFPNHLGVKIIELSPGYARVSLQVQDYMTNIHRITHGGLVFTLADVALGIASNARGQTAVAVSVNINYIKASKPGDTLIATAVEEHLGRSAANYRVTVEDGQGRLIASAQGLVFIKAGKSNE</sequence>
<dbReference type="AlphaFoldDB" id="A0A1I6DSG1"/>
<dbReference type="PANTHER" id="PTHR42856">
    <property type="entry name" value="ACYL-COENZYME A THIOESTERASE PAAI"/>
    <property type="match status" value="1"/>
</dbReference>
<dbReference type="InterPro" id="IPR052723">
    <property type="entry name" value="Acyl-CoA_thioesterase_PaaI"/>
</dbReference>
<dbReference type="GO" id="GO:0016289">
    <property type="term" value="F:acyl-CoA hydrolase activity"/>
    <property type="evidence" value="ECO:0007669"/>
    <property type="project" value="TreeGrafter"/>
</dbReference>
<reference evidence="4" key="1">
    <citation type="submission" date="2016-10" db="EMBL/GenBank/DDBJ databases">
        <authorList>
            <person name="Varghese N."/>
            <person name="Submissions S."/>
        </authorList>
    </citation>
    <scope>NUCLEOTIDE SEQUENCE [LARGE SCALE GENOMIC DNA]</scope>
    <source>
        <strain evidence="4">DSM 3669</strain>
    </source>
</reference>
<dbReference type="CDD" id="cd03443">
    <property type="entry name" value="PaaI_thioesterase"/>
    <property type="match status" value="1"/>
</dbReference>
<gene>
    <name evidence="3" type="ORF">SAMN05660706_11684</name>
</gene>
<dbReference type="InterPro" id="IPR003736">
    <property type="entry name" value="PAAI_dom"/>
</dbReference>
<dbReference type="EMBL" id="FOYM01000016">
    <property type="protein sequence ID" value="SFR08430.1"/>
    <property type="molecule type" value="Genomic_DNA"/>
</dbReference>
<dbReference type="OrthoDB" id="286702at2"/>
<organism evidence="3 4">
    <name type="scientific">Desulfoscipio geothermicus DSM 3669</name>
    <dbReference type="NCBI Taxonomy" id="1121426"/>
    <lineage>
        <taxon>Bacteria</taxon>
        <taxon>Bacillati</taxon>
        <taxon>Bacillota</taxon>
        <taxon>Clostridia</taxon>
        <taxon>Eubacteriales</taxon>
        <taxon>Desulfallaceae</taxon>
        <taxon>Desulfoscipio</taxon>
    </lineage>
</organism>
<keyword evidence="4" id="KW-1185">Reference proteome</keyword>
<dbReference type="SUPFAM" id="SSF54637">
    <property type="entry name" value="Thioesterase/thiol ester dehydrase-isomerase"/>
    <property type="match status" value="1"/>
</dbReference>
<protein>
    <submittedName>
        <fullName evidence="3">Acyl-CoA thioesterase</fullName>
    </submittedName>
</protein>
<dbReference type="PANTHER" id="PTHR42856:SF1">
    <property type="entry name" value="ACYL-COENZYME A THIOESTERASE PAAI"/>
    <property type="match status" value="1"/>
</dbReference>
<dbReference type="Proteomes" id="UP000199584">
    <property type="component" value="Unassembled WGS sequence"/>
</dbReference>
<accession>A0A1I6DSG1</accession>
<dbReference type="NCBIfam" id="TIGR00369">
    <property type="entry name" value="unchar_dom_1"/>
    <property type="match status" value="1"/>
</dbReference>
<evidence type="ECO:0000313" key="3">
    <source>
        <dbReference type="EMBL" id="SFR08430.1"/>
    </source>
</evidence>
<dbReference type="Gene3D" id="3.10.129.10">
    <property type="entry name" value="Hotdog Thioesterase"/>
    <property type="match status" value="1"/>
</dbReference>